<feature type="non-terminal residue" evidence="1">
    <location>
        <position position="119"/>
    </location>
</feature>
<name>A0A0B6YYU0_9EUPU</name>
<evidence type="ECO:0000313" key="1">
    <source>
        <dbReference type="EMBL" id="CEK60876.1"/>
    </source>
</evidence>
<sequence length="119" mass="12973">NKGGDDVKPDLHFASHANIETSMNEDVVRYMLHSGGWSIRLTVMHSYLFSNLKVYANNCCAPYPPADLSLVRLSDPSTDLKITMTSYTANIALSFDVEFGLSGAMLPGSLKYTLPPGSN</sequence>
<organism evidence="1">
    <name type="scientific">Arion vulgaris</name>
    <dbReference type="NCBI Taxonomy" id="1028688"/>
    <lineage>
        <taxon>Eukaryota</taxon>
        <taxon>Metazoa</taxon>
        <taxon>Spiralia</taxon>
        <taxon>Lophotrochozoa</taxon>
        <taxon>Mollusca</taxon>
        <taxon>Gastropoda</taxon>
        <taxon>Heterobranchia</taxon>
        <taxon>Euthyneura</taxon>
        <taxon>Panpulmonata</taxon>
        <taxon>Eupulmonata</taxon>
        <taxon>Stylommatophora</taxon>
        <taxon>Helicina</taxon>
        <taxon>Arionoidea</taxon>
        <taxon>Arionidae</taxon>
        <taxon>Arion</taxon>
    </lineage>
</organism>
<accession>A0A0B6YYU0</accession>
<gene>
    <name evidence="1" type="primary">ORF40608</name>
</gene>
<proteinExistence type="predicted"/>
<protein>
    <submittedName>
        <fullName evidence="1">Uncharacterized protein</fullName>
    </submittedName>
</protein>
<dbReference type="AlphaFoldDB" id="A0A0B6YYU0"/>
<reference evidence="1" key="1">
    <citation type="submission" date="2014-12" db="EMBL/GenBank/DDBJ databases">
        <title>Insight into the proteome of Arion vulgaris.</title>
        <authorList>
            <person name="Aradska J."/>
            <person name="Bulat T."/>
            <person name="Smidak R."/>
            <person name="Sarate P."/>
            <person name="Gangsoo J."/>
            <person name="Sialana F."/>
            <person name="Bilban M."/>
            <person name="Lubec G."/>
        </authorList>
    </citation>
    <scope>NUCLEOTIDE SEQUENCE</scope>
    <source>
        <tissue evidence="1">Skin</tissue>
    </source>
</reference>
<dbReference type="EMBL" id="HACG01014011">
    <property type="protein sequence ID" value="CEK60876.1"/>
    <property type="molecule type" value="Transcribed_RNA"/>
</dbReference>
<feature type="non-terminal residue" evidence="1">
    <location>
        <position position="1"/>
    </location>
</feature>